<keyword evidence="1" id="KW-0812">Transmembrane</keyword>
<feature type="transmembrane region" description="Helical" evidence="1">
    <location>
        <begin position="12"/>
        <end position="34"/>
    </location>
</feature>
<dbReference type="Proteomes" id="UP000285908">
    <property type="component" value="Unassembled WGS sequence"/>
</dbReference>
<keyword evidence="1" id="KW-1133">Transmembrane helix</keyword>
<feature type="transmembrane region" description="Helical" evidence="1">
    <location>
        <begin position="46"/>
        <end position="71"/>
    </location>
</feature>
<proteinExistence type="predicted"/>
<evidence type="ECO:0000256" key="1">
    <source>
        <dbReference type="SAM" id="Phobius"/>
    </source>
</evidence>
<gene>
    <name evidence="2" type="ORF">EKE94_02200</name>
</gene>
<evidence type="ECO:0000313" key="3">
    <source>
        <dbReference type="Proteomes" id="UP000285908"/>
    </source>
</evidence>
<dbReference type="AlphaFoldDB" id="A0A438ALN0"/>
<evidence type="ECO:0000313" key="2">
    <source>
        <dbReference type="EMBL" id="RVV99515.1"/>
    </source>
</evidence>
<dbReference type="OrthoDB" id="8115457at2"/>
<comment type="caution">
    <text evidence="2">The sequence shown here is derived from an EMBL/GenBank/DDBJ whole genome shotgun (WGS) entry which is preliminary data.</text>
</comment>
<protein>
    <submittedName>
        <fullName evidence="2">Uncharacterized protein</fullName>
    </submittedName>
</protein>
<keyword evidence="3" id="KW-1185">Reference proteome</keyword>
<reference evidence="2 3" key="1">
    <citation type="submission" date="2018-11" db="EMBL/GenBank/DDBJ databases">
        <title>Mesobaculum littorinae gen. nov., sp. nov., isolated from Littorina scabra that represents a novel genus of the order Rhodobacteraceae.</title>
        <authorList>
            <person name="Li F."/>
        </authorList>
    </citation>
    <scope>NUCLEOTIDE SEQUENCE [LARGE SCALE GENOMIC DNA]</scope>
    <source>
        <strain evidence="2 3">M0103</strain>
    </source>
</reference>
<keyword evidence="1" id="KW-0472">Membrane</keyword>
<sequence length="111" mass="11632">MPKLVRFYIRHVLIGLGLAVVFVGLLLAFDVGHLRHLVLTSSEGPLALGLLVLFNAIVFSGAQFGIAIMGLGRDTPPRGGRPVPRSDLRHAAASLAPLPVRTGSSAGSERG</sequence>
<dbReference type="RefSeq" id="WP_127904957.1">
    <property type="nucleotide sequence ID" value="NZ_RQXX01000001.1"/>
</dbReference>
<accession>A0A438ALN0</accession>
<name>A0A438ALN0_9RHOB</name>
<dbReference type="EMBL" id="RQXX01000001">
    <property type="protein sequence ID" value="RVV99515.1"/>
    <property type="molecule type" value="Genomic_DNA"/>
</dbReference>
<organism evidence="2 3">
    <name type="scientific">Mesobaculum littorinae</name>
    <dbReference type="NCBI Taxonomy" id="2486419"/>
    <lineage>
        <taxon>Bacteria</taxon>
        <taxon>Pseudomonadati</taxon>
        <taxon>Pseudomonadota</taxon>
        <taxon>Alphaproteobacteria</taxon>
        <taxon>Rhodobacterales</taxon>
        <taxon>Roseobacteraceae</taxon>
        <taxon>Mesobaculum</taxon>
    </lineage>
</organism>